<dbReference type="SUPFAM" id="SSF56300">
    <property type="entry name" value="Metallo-dependent phosphatases"/>
    <property type="match status" value="1"/>
</dbReference>
<keyword evidence="5" id="KW-1185">Reference proteome</keyword>
<gene>
    <name evidence="4" type="ORF">PMAYCL1PPCAC_12495</name>
</gene>
<evidence type="ECO:0000256" key="1">
    <source>
        <dbReference type="SAM" id="MobiDB-lite"/>
    </source>
</evidence>
<dbReference type="GO" id="GO:0005634">
    <property type="term" value="C:nucleus"/>
    <property type="evidence" value="ECO:0007669"/>
    <property type="project" value="TreeGrafter"/>
</dbReference>
<dbReference type="GO" id="GO:0004722">
    <property type="term" value="F:protein serine/threonine phosphatase activity"/>
    <property type="evidence" value="ECO:0007669"/>
    <property type="project" value="TreeGrafter"/>
</dbReference>
<feature type="compositionally biased region" description="Basic and acidic residues" evidence="1">
    <location>
        <begin position="924"/>
        <end position="965"/>
    </location>
</feature>
<comment type="caution">
    <text evidence="4">The sequence shown here is derived from an EMBL/GenBank/DDBJ whole genome shotgun (WGS) entry which is preliminary data.</text>
</comment>
<dbReference type="InterPro" id="IPR050341">
    <property type="entry name" value="PP1_catalytic_subunit"/>
</dbReference>
<sequence>MLVLLHSSNGLIPRTCILIGADDNKWLNKPKCYYCSRTQIVYMESIADWKVISEEAGCADDVNLEETPPGLDCASHLGSNSSGRGSDFVMYYTQRGDTELVARRCCENFDGECNRPFQVKYPQKYMLRHVKRFPPKVMGIVIVVAIFLLYYIFRIYYASRADHQMSLDVTKKEQMKMFGYRDDPLEVAIIENRVKVVEPGEAQMKTRLFPTFNDAVKIITDIQYISNRKKLDNMWTAALPKMRRDAEKLGYRKPSEIPPLRTKPIFDLTGQSFYELKKNHSHPLGIFSSIVKHQTQSSKISKTQNRPIPSCLPDLLLKLIEHGPYEYPFKAAELFHIFEKAKDLFANDQTVIPLKNNQIVIGDIRGRYVDLFRYFNAFGWPPQRSYLFLGGIIENEEDQSVECMALLAALKTAMPENIFILRGVGETIPYVPGRRFPGIKGEVIGNSLARLCNQLPLAAVINQKIVCTHSGVTTHFKGKSKLNNVQRPFTMEDMSEAARRIIFAVPETNCRMFRMRPHEKNGEVFGSKAVQKTLANMKLDLLIRSRSPITEGYALHWEKNVLSIWSALSHGITRAAAVEVDGTCHITLHLLDTTAQLCEKKMRVQTNVVKATGDEQEEEDEDDAEREDGPPDQGESSSGKKVKDGNEAEQSKEASAKGKATVEDIKESTASAKSAEKRKELNGGSREKTAMKDSKDSKENTKGDAENDEGVLKTQDSLSARATELPFSDSAMEQKTQSFKEAIKEAVKAGHEDSKKKGKKKEEVGGKDKEKEKENVELKTPDMSIKSEKSMMQAATPAKDCGVSGKKKKIEEKELDDAILKSKYEDAIPLKVKNEEWKKDKQIESVMRDVSTRRKEGAEKEQKAPMDSLREGVKADEKTKKKSNETLNEGPSKETDRESHPKDEYAFSEKSMGSKTHKVAKKMKKEEKKEKEEKEEKKEKMEEKKEKEEKEDKKEKEEKEDKKEK</sequence>
<dbReference type="CDD" id="cd00144">
    <property type="entry name" value="MPP_PPP_family"/>
    <property type="match status" value="1"/>
</dbReference>
<evidence type="ECO:0000313" key="5">
    <source>
        <dbReference type="Proteomes" id="UP001328107"/>
    </source>
</evidence>
<evidence type="ECO:0000259" key="3">
    <source>
        <dbReference type="SMART" id="SM00156"/>
    </source>
</evidence>
<feature type="compositionally biased region" description="Acidic residues" evidence="1">
    <location>
        <begin position="614"/>
        <end position="626"/>
    </location>
</feature>
<dbReference type="GO" id="GO:0005737">
    <property type="term" value="C:cytoplasm"/>
    <property type="evidence" value="ECO:0007669"/>
    <property type="project" value="TreeGrafter"/>
</dbReference>
<dbReference type="EMBL" id="BTRK01000003">
    <property type="protein sequence ID" value="GMR42300.1"/>
    <property type="molecule type" value="Genomic_DNA"/>
</dbReference>
<dbReference type="Proteomes" id="UP001328107">
    <property type="component" value="Unassembled WGS sequence"/>
</dbReference>
<feature type="transmembrane region" description="Helical" evidence="2">
    <location>
        <begin position="137"/>
        <end position="157"/>
    </location>
</feature>
<dbReference type="InterPro" id="IPR029052">
    <property type="entry name" value="Metallo-depent_PP-like"/>
</dbReference>
<feature type="region of interest" description="Disordered" evidence="1">
    <location>
        <begin position="610"/>
        <end position="808"/>
    </location>
</feature>
<dbReference type="Pfam" id="PF00149">
    <property type="entry name" value="Metallophos"/>
    <property type="match status" value="1"/>
</dbReference>
<feature type="compositionally biased region" description="Basic and acidic residues" evidence="1">
    <location>
        <begin position="831"/>
        <end position="884"/>
    </location>
</feature>
<protein>
    <recommendedName>
        <fullName evidence="3">Serine/threonine specific protein phosphatases domain-containing protein</fullName>
    </recommendedName>
</protein>
<keyword evidence="2" id="KW-0812">Transmembrane</keyword>
<keyword evidence="2" id="KW-1133">Transmembrane helix</keyword>
<dbReference type="InterPro" id="IPR004843">
    <property type="entry name" value="Calcineurin-like_PHP"/>
</dbReference>
<dbReference type="PRINTS" id="PR00114">
    <property type="entry name" value="STPHPHTASE"/>
</dbReference>
<feature type="compositionally biased region" description="Basic and acidic residues" evidence="1">
    <location>
        <begin position="641"/>
        <end position="667"/>
    </location>
</feature>
<dbReference type="SMART" id="SM00156">
    <property type="entry name" value="PP2Ac"/>
    <property type="match status" value="1"/>
</dbReference>
<proteinExistence type="predicted"/>
<feature type="region of interest" description="Disordered" evidence="1">
    <location>
        <begin position="831"/>
        <end position="965"/>
    </location>
</feature>
<feature type="compositionally biased region" description="Basic and acidic residues" evidence="1">
    <location>
        <begin position="891"/>
        <end position="907"/>
    </location>
</feature>
<feature type="non-terminal residue" evidence="4">
    <location>
        <position position="965"/>
    </location>
</feature>
<dbReference type="Gene3D" id="3.60.21.10">
    <property type="match status" value="1"/>
</dbReference>
<dbReference type="InterPro" id="IPR006186">
    <property type="entry name" value="Ser/Thr-sp_prot-phosphatase"/>
</dbReference>
<keyword evidence="2" id="KW-0472">Membrane</keyword>
<dbReference type="PANTHER" id="PTHR11668:SF290">
    <property type="entry name" value="SERINE_THREONINE SPECIFIC PROTEIN PHOSPHATASES DOMAIN-CONTAINING PROTEIN"/>
    <property type="match status" value="1"/>
</dbReference>
<organism evidence="4 5">
    <name type="scientific">Pristionchus mayeri</name>
    <dbReference type="NCBI Taxonomy" id="1317129"/>
    <lineage>
        <taxon>Eukaryota</taxon>
        <taxon>Metazoa</taxon>
        <taxon>Ecdysozoa</taxon>
        <taxon>Nematoda</taxon>
        <taxon>Chromadorea</taxon>
        <taxon>Rhabditida</taxon>
        <taxon>Rhabditina</taxon>
        <taxon>Diplogasteromorpha</taxon>
        <taxon>Diplogasteroidea</taxon>
        <taxon>Neodiplogasteridae</taxon>
        <taxon>Pristionchus</taxon>
    </lineage>
</organism>
<feature type="compositionally biased region" description="Basic and acidic residues" evidence="1">
    <location>
        <begin position="741"/>
        <end position="789"/>
    </location>
</feature>
<feature type="domain" description="Serine/threonine specific protein phosphatases" evidence="3">
    <location>
        <begin position="329"/>
        <end position="595"/>
    </location>
</feature>
<dbReference type="AlphaFoldDB" id="A0AAN4ZSE2"/>
<dbReference type="PANTHER" id="PTHR11668">
    <property type="entry name" value="SERINE/THREONINE PROTEIN PHOSPHATASE"/>
    <property type="match status" value="1"/>
</dbReference>
<feature type="compositionally biased region" description="Basic and acidic residues" evidence="1">
    <location>
        <begin position="674"/>
        <end position="705"/>
    </location>
</feature>
<reference evidence="5" key="1">
    <citation type="submission" date="2022-10" db="EMBL/GenBank/DDBJ databases">
        <title>Genome assembly of Pristionchus species.</title>
        <authorList>
            <person name="Yoshida K."/>
            <person name="Sommer R.J."/>
        </authorList>
    </citation>
    <scope>NUCLEOTIDE SEQUENCE [LARGE SCALE GENOMIC DNA]</scope>
    <source>
        <strain evidence="5">RS5460</strain>
    </source>
</reference>
<evidence type="ECO:0000256" key="2">
    <source>
        <dbReference type="SAM" id="Phobius"/>
    </source>
</evidence>
<name>A0AAN4ZSE2_9BILA</name>
<accession>A0AAN4ZSE2</accession>
<evidence type="ECO:0000313" key="4">
    <source>
        <dbReference type="EMBL" id="GMR42300.1"/>
    </source>
</evidence>